<sequence>MAKILIHLTHGPEAPTQADRAFLIAKTAIQEGHFVSMFLAGSAVQLLRDDILDSVIGVGDGVTTVRESYDAIIQGGGAIYLSRISCGARGMTEKELSGKQAQLAEPNVLVRLTVDHDRVITYG</sequence>
<dbReference type="eggNOG" id="COG2044">
    <property type="taxonomic scope" value="Bacteria"/>
</dbReference>
<organism evidence="1 2">
    <name type="scientific">Paenibacillus durus</name>
    <name type="common">Paenibacillus azotofixans</name>
    <dbReference type="NCBI Taxonomy" id="44251"/>
    <lineage>
        <taxon>Bacteria</taxon>
        <taxon>Bacillati</taxon>
        <taxon>Bacillota</taxon>
        <taxon>Bacilli</taxon>
        <taxon>Bacillales</taxon>
        <taxon>Paenibacillaceae</taxon>
        <taxon>Paenibacillus</taxon>
    </lineage>
</organism>
<dbReference type="STRING" id="44251.PDUR_08055"/>
<evidence type="ECO:0000313" key="1">
    <source>
        <dbReference type="EMBL" id="AIQ11891.1"/>
    </source>
</evidence>
<dbReference type="AlphaFoldDB" id="A0A089HIZ0"/>
<keyword evidence="2" id="KW-1185">Reference proteome</keyword>
<gene>
    <name evidence="1" type="ORF">PDUR_08055</name>
</gene>
<dbReference type="RefSeq" id="WP_042205770.1">
    <property type="nucleotide sequence ID" value="NZ_CP009288.1"/>
</dbReference>
<accession>A0A089HIZ0</accession>
<reference evidence="1 2" key="1">
    <citation type="submission" date="2014-08" db="EMBL/GenBank/DDBJ databases">
        <title>Comparative genomics of the Paenibacillus odorifer group.</title>
        <authorList>
            <person name="den Bakker H.C."/>
            <person name="Tsai Y.-C."/>
            <person name="Martin N."/>
            <person name="Korlach J."/>
            <person name="Wiedmann M."/>
        </authorList>
    </citation>
    <scope>NUCLEOTIDE SEQUENCE [LARGE SCALE GENOMIC DNA]</scope>
    <source>
        <strain evidence="1 2">DSM 1735</strain>
    </source>
</reference>
<protein>
    <submittedName>
        <fullName evidence="1">Multidrug transporter</fullName>
    </submittedName>
</protein>
<dbReference type="Proteomes" id="UP000029409">
    <property type="component" value="Chromosome"/>
</dbReference>
<dbReference type="SUPFAM" id="SSF75169">
    <property type="entry name" value="DsrEFH-like"/>
    <property type="match status" value="1"/>
</dbReference>
<dbReference type="EMBL" id="CP009288">
    <property type="protein sequence ID" value="AIQ11891.1"/>
    <property type="molecule type" value="Genomic_DNA"/>
</dbReference>
<dbReference type="Gene3D" id="3.40.1260.10">
    <property type="entry name" value="DsrEFH-like"/>
    <property type="match status" value="1"/>
</dbReference>
<dbReference type="KEGG" id="pdu:PDUR_08055"/>
<dbReference type="OrthoDB" id="9812053at2"/>
<name>A0A089HIZ0_PAEDU</name>
<dbReference type="InterPro" id="IPR003787">
    <property type="entry name" value="Sulphur_relay_DsrE/F-like"/>
</dbReference>
<proteinExistence type="predicted"/>
<dbReference type="InterPro" id="IPR027396">
    <property type="entry name" value="DsrEFH-like"/>
</dbReference>
<evidence type="ECO:0000313" key="2">
    <source>
        <dbReference type="Proteomes" id="UP000029409"/>
    </source>
</evidence>
<dbReference type="Pfam" id="PF02635">
    <property type="entry name" value="DsrE"/>
    <property type="match status" value="1"/>
</dbReference>